<feature type="compositionally biased region" description="Basic and acidic residues" evidence="5">
    <location>
        <begin position="560"/>
        <end position="585"/>
    </location>
</feature>
<feature type="region of interest" description="Disordered" evidence="5">
    <location>
        <begin position="1"/>
        <end position="28"/>
    </location>
</feature>
<keyword evidence="3 6" id="KW-1133">Transmembrane helix</keyword>
<dbReference type="AlphaFoldDB" id="A0A1X7S7S2"/>
<comment type="subcellular location">
    <subcellularLocation>
        <location evidence="1">Membrane</location>
        <topology evidence="1">Multi-pass membrane protein</topology>
    </subcellularLocation>
</comment>
<evidence type="ECO:0000313" key="7">
    <source>
        <dbReference type="EMBL" id="SMQ55732.1"/>
    </source>
</evidence>
<dbReference type="GO" id="GO:0046873">
    <property type="term" value="F:metal ion transmembrane transporter activity"/>
    <property type="evidence" value="ECO:0007669"/>
    <property type="project" value="InterPro"/>
</dbReference>
<reference evidence="7 8" key="1">
    <citation type="submission" date="2016-06" db="EMBL/GenBank/DDBJ databases">
        <authorList>
            <person name="Kjaerup R.B."/>
            <person name="Dalgaard T.S."/>
            <person name="Juul-Madsen H.R."/>
        </authorList>
    </citation>
    <scope>NUCLEOTIDE SEQUENCE [LARGE SCALE GENOMIC DNA]</scope>
</reference>
<feature type="compositionally biased region" description="Basic and acidic residues" evidence="5">
    <location>
        <begin position="604"/>
        <end position="614"/>
    </location>
</feature>
<organism evidence="7 8">
    <name type="scientific">Zymoseptoria tritici (strain ST99CH_3D7)</name>
    <dbReference type="NCBI Taxonomy" id="1276538"/>
    <lineage>
        <taxon>Eukaryota</taxon>
        <taxon>Fungi</taxon>
        <taxon>Dikarya</taxon>
        <taxon>Ascomycota</taxon>
        <taxon>Pezizomycotina</taxon>
        <taxon>Dothideomycetes</taxon>
        <taxon>Dothideomycetidae</taxon>
        <taxon>Mycosphaerellales</taxon>
        <taxon>Mycosphaerellaceae</taxon>
        <taxon>Zymoseptoria</taxon>
    </lineage>
</organism>
<protein>
    <submittedName>
        <fullName evidence="7">Uncharacterized protein</fullName>
    </submittedName>
</protein>
<dbReference type="SUPFAM" id="SSF144083">
    <property type="entry name" value="Magnesium transport protein CorA, transmembrane region"/>
    <property type="match status" value="1"/>
</dbReference>
<keyword evidence="2 6" id="KW-0812">Transmembrane</keyword>
<evidence type="ECO:0000256" key="2">
    <source>
        <dbReference type="ARBA" id="ARBA00022692"/>
    </source>
</evidence>
<feature type="transmembrane region" description="Helical" evidence="6">
    <location>
        <begin position="531"/>
        <end position="553"/>
    </location>
</feature>
<dbReference type="Proteomes" id="UP000215127">
    <property type="component" value="Chromosome 12"/>
</dbReference>
<dbReference type="STRING" id="1276538.A0A1X7S7S2"/>
<dbReference type="InterPro" id="IPR045863">
    <property type="entry name" value="CorA_TM1_TM2"/>
</dbReference>
<evidence type="ECO:0000256" key="6">
    <source>
        <dbReference type="SAM" id="Phobius"/>
    </source>
</evidence>
<name>A0A1X7S7S2_ZYMT9</name>
<evidence type="ECO:0000256" key="3">
    <source>
        <dbReference type="ARBA" id="ARBA00022989"/>
    </source>
</evidence>
<proteinExistence type="predicted"/>
<evidence type="ECO:0000256" key="4">
    <source>
        <dbReference type="ARBA" id="ARBA00023136"/>
    </source>
</evidence>
<dbReference type="Gene3D" id="1.20.58.340">
    <property type="entry name" value="Magnesium transport protein CorA, transmembrane region"/>
    <property type="match status" value="1"/>
</dbReference>
<dbReference type="EMBL" id="LT853703">
    <property type="protein sequence ID" value="SMQ55732.1"/>
    <property type="molecule type" value="Genomic_DNA"/>
</dbReference>
<sequence length="614" mass="68658">MANEVNNEHGLASMPPDTDAATFSRSSTSAWHSAHETAASLKEYEEIKALPGFSTEDLQRAQSHASENVAKAAKDVLEKRFQAQKAFRDSLKEYCTYWADAVAAMDLKLPQFDRQSSNAKYDQWLDSNSSVRLPMSHTSLEVTMCCTAPIFKEPVTSLYRCAIDAILQPETSGALVCRDLSLRQICELASRVPINPRFFAEHLFNPVNLAFIQETGGDIWQIDGLEFFEQNSGMAGILLLSPRVPGPEPTIPVVAHTRVTCTTLQTNGSFFLVLINAAVRPLQSREELETSSWAITSMLPTDGSFLYCLLLKFFSIDWNCRRVGRIMEGAQRRISAGRTMFYAWLLAVHCYQDEIKFLEQRVREMDFDLIQPLDQEALTRVRTRRAEVSHLRRNLALTREGLTAGFDTSRFYKDALGPDLIHDPEAHELQRDTRRIEPAQRVVQQEASSSVTADYQLLDGQMAALMPFLNETLQIIMASINLADAQESKRNGKRSTLLTLLAAIYLPLTLATGIFGMNIKEIGSDNAPRYWAVLAVAGGLAIPSVCFCIWLFYTSDEKPDKEDEAVDRRNRAKAKERAKDAEASGKKRGLGLQCLGRNRGRGGKGKDPEKAEDD</sequence>
<dbReference type="Pfam" id="PF01544">
    <property type="entry name" value="CorA"/>
    <property type="match status" value="1"/>
</dbReference>
<evidence type="ECO:0000256" key="5">
    <source>
        <dbReference type="SAM" id="MobiDB-lite"/>
    </source>
</evidence>
<feature type="transmembrane region" description="Helical" evidence="6">
    <location>
        <begin position="497"/>
        <end position="519"/>
    </location>
</feature>
<evidence type="ECO:0000313" key="8">
    <source>
        <dbReference type="Proteomes" id="UP000215127"/>
    </source>
</evidence>
<keyword evidence="8" id="KW-1185">Reference proteome</keyword>
<accession>A0A1X7S7S2</accession>
<gene>
    <name evidence="7" type="ORF">ZT3D7_G10887</name>
</gene>
<keyword evidence="4 6" id="KW-0472">Membrane</keyword>
<evidence type="ECO:0000256" key="1">
    <source>
        <dbReference type="ARBA" id="ARBA00004141"/>
    </source>
</evidence>
<dbReference type="GO" id="GO:0016020">
    <property type="term" value="C:membrane"/>
    <property type="evidence" value="ECO:0007669"/>
    <property type="project" value="UniProtKB-SubCell"/>
</dbReference>
<feature type="region of interest" description="Disordered" evidence="5">
    <location>
        <begin position="560"/>
        <end position="614"/>
    </location>
</feature>
<dbReference type="InterPro" id="IPR002523">
    <property type="entry name" value="MgTranspt_CorA/ZnTranspt_ZntB"/>
</dbReference>